<dbReference type="RefSeq" id="WP_262392081.1">
    <property type="nucleotide sequence ID" value="NZ_BEXB01000003.1"/>
</dbReference>
<dbReference type="Pfam" id="PF10702">
    <property type="entry name" value="DUF2507"/>
    <property type="match status" value="1"/>
</dbReference>
<name>A0A4Y1Z7X2_9BACL</name>
<organism evidence="1 2">
    <name type="scientific">Sporolactobacillus inulinus</name>
    <dbReference type="NCBI Taxonomy" id="2078"/>
    <lineage>
        <taxon>Bacteria</taxon>
        <taxon>Bacillati</taxon>
        <taxon>Bacillota</taxon>
        <taxon>Bacilli</taxon>
        <taxon>Bacillales</taxon>
        <taxon>Sporolactobacillaceae</taxon>
        <taxon>Sporolactobacillus</taxon>
    </lineage>
</organism>
<proteinExistence type="predicted"/>
<dbReference type="Gene3D" id="3.30.1380.20">
    <property type="entry name" value="Trafficking protein particle complex subunit 3"/>
    <property type="match status" value="1"/>
</dbReference>
<protein>
    <submittedName>
        <fullName evidence="1">Uncharacterized protein</fullName>
    </submittedName>
</protein>
<evidence type="ECO:0000313" key="1">
    <source>
        <dbReference type="EMBL" id="GAY75046.1"/>
    </source>
</evidence>
<dbReference type="Proteomes" id="UP000319716">
    <property type="component" value="Unassembled WGS sequence"/>
</dbReference>
<reference evidence="1 2" key="1">
    <citation type="submission" date="2017-11" db="EMBL/GenBank/DDBJ databases">
        <title>Draft Genome Sequence of Sporolactobacillus inulinus NBRC 111894 Isolated from Koso, a Japanese Sugar-Vegetable Fermented Beverage.</title>
        <authorList>
            <person name="Chiou T.Y."/>
            <person name="Oshima K."/>
            <person name="Suda W."/>
            <person name="Hattori M."/>
            <person name="Takahashi T."/>
        </authorList>
    </citation>
    <scope>NUCLEOTIDE SEQUENCE [LARGE SCALE GENOMIC DNA]</scope>
    <source>
        <strain evidence="1 2">NBRC111894</strain>
    </source>
</reference>
<gene>
    <name evidence="1" type="ORF">NBRC111894_600</name>
</gene>
<comment type="caution">
    <text evidence="1">The sequence shown here is derived from an EMBL/GenBank/DDBJ whole genome shotgun (WGS) entry which is preliminary data.</text>
</comment>
<dbReference type="InterPro" id="IPR019642">
    <property type="entry name" value="DUF2507"/>
</dbReference>
<accession>A0A4Y1Z7X2</accession>
<dbReference type="AlphaFoldDB" id="A0A4Y1Z7X2"/>
<dbReference type="EMBL" id="BEXB01000003">
    <property type="protein sequence ID" value="GAY75046.1"/>
    <property type="molecule type" value="Genomic_DNA"/>
</dbReference>
<sequence length="98" mass="10936">MSSKSSTFLLAPDGDICSKSVNQKIKTTFECSSALVEARIKDFPNTDSFSLESGFIAEQIQHQTGCIAETYMEVKNGRQKKIVFQVKWDAKDPVRGNE</sequence>
<evidence type="ECO:0000313" key="2">
    <source>
        <dbReference type="Proteomes" id="UP000319716"/>
    </source>
</evidence>